<dbReference type="PANTHER" id="PTHR36180:SF2">
    <property type="entry name" value="BRO FAMILY PROTEIN"/>
    <property type="match status" value="1"/>
</dbReference>
<dbReference type="Pfam" id="PF02498">
    <property type="entry name" value="Bro-N"/>
    <property type="match status" value="1"/>
</dbReference>
<evidence type="ECO:0000259" key="1">
    <source>
        <dbReference type="PROSITE" id="PS51750"/>
    </source>
</evidence>
<evidence type="ECO:0000313" key="3">
    <source>
        <dbReference type="Proteomes" id="UP000318946"/>
    </source>
</evidence>
<accession>A0A4Y1WPI0</accession>
<gene>
    <name evidence="2" type="ORF">A5CBH24_03360</name>
</gene>
<organism evidence="2 3">
    <name type="scientific">Alistipes communis</name>
    <dbReference type="NCBI Taxonomy" id="2585118"/>
    <lineage>
        <taxon>Bacteria</taxon>
        <taxon>Pseudomonadati</taxon>
        <taxon>Bacteroidota</taxon>
        <taxon>Bacteroidia</taxon>
        <taxon>Bacteroidales</taxon>
        <taxon>Rikenellaceae</taxon>
        <taxon>Alistipes</taxon>
    </lineage>
</organism>
<dbReference type="InterPro" id="IPR003497">
    <property type="entry name" value="BRO_N_domain"/>
</dbReference>
<proteinExistence type="predicted"/>
<dbReference type="Pfam" id="PF03374">
    <property type="entry name" value="ANT"/>
    <property type="match status" value="1"/>
</dbReference>
<dbReference type="PROSITE" id="PS51750">
    <property type="entry name" value="BRO_N"/>
    <property type="match status" value="1"/>
</dbReference>
<dbReference type="GeneID" id="78341060"/>
<dbReference type="RefSeq" id="WP_141412000.1">
    <property type="nucleotide sequence ID" value="NZ_AP019735.1"/>
</dbReference>
<name>A0A4Y1WPI0_9BACT</name>
<dbReference type="OrthoDB" id="1078540at2"/>
<feature type="domain" description="Bro-N" evidence="1">
    <location>
        <begin position="1"/>
        <end position="105"/>
    </location>
</feature>
<dbReference type="EMBL" id="AP019735">
    <property type="protein sequence ID" value="BBL03023.1"/>
    <property type="molecule type" value="Genomic_DNA"/>
</dbReference>
<dbReference type="PANTHER" id="PTHR36180">
    <property type="entry name" value="DNA-BINDING PROTEIN-RELATED-RELATED"/>
    <property type="match status" value="1"/>
</dbReference>
<dbReference type="SMART" id="SM01040">
    <property type="entry name" value="Bro-N"/>
    <property type="match status" value="1"/>
</dbReference>
<reference evidence="3" key="1">
    <citation type="submission" date="2019-06" db="EMBL/GenBank/DDBJ databases">
        <title>Alistipes onderdonkii subsp. vulgaris subsp. nov., Alistipes dispar sp. nov. and Alistipes communis sp. nov., isolated from human faeces, and creation of Alistipes onderdonkii subsp. onderdonkii subsp. nov.</title>
        <authorList>
            <person name="Sakamoto M."/>
            <person name="Ikeyama N."/>
            <person name="Ogata Y."/>
            <person name="Suda W."/>
            <person name="Iino T."/>
            <person name="Hattori M."/>
            <person name="Ohkuma M."/>
        </authorList>
    </citation>
    <scope>NUCLEOTIDE SEQUENCE [LARGE SCALE GENOMIC DNA]</scope>
    <source>
        <strain evidence="3">5CBH24</strain>
    </source>
</reference>
<sequence>MSNIQIFKNEAFGEVRVAEVNNEPMFCLTDVCKVLGLTSPHKVAERIDEEDRNLIPTLTPGGTQRMVYVTEAGLYDVIIRSDAPTAKPFRKWVTSEVLPSIRKHGAYATPDTVEKMIENPDFAIQLLQNLKEERTRRLAIEAEREAARPKELFADAVATSDRSCLVAELAKILQQNGVNIGQNRLFEWLRTNGYLCSKGEYYNQPTQRAMEMGLFEVKKTAINKPDGSVLVSCTTKVTGKGQVYFVNKFLNKAA</sequence>
<dbReference type="AlphaFoldDB" id="A0A4Y1WPI0"/>
<dbReference type="KEGG" id="acou:A5CBH24_03360"/>
<dbReference type="InterPro" id="IPR005039">
    <property type="entry name" value="Ant_C"/>
</dbReference>
<dbReference type="Proteomes" id="UP000318946">
    <property type="component" value="Chromosome"/>
</dbReference>
<dbReference type="GO" id="GO:0003677">
    <property type="term" value="F:DNA binding"/>
    <property type="evidence" value="ECO:0007669"/>
    <property type="project" value="InterPro"/>
</dbReference>
<protein>
    <submittedName>
        <fullName evidence="2">Antirepressor</fullName>
    </submittedName>
</protein>
<keyword evidence="3" id="KW-1185">Reference proteome</keyword>
<evidence type="ECO:0000313" key="2">
    <source>
        <dbReference type="EMBL" id="BBL03023.1"/>
    </source>
</evidence>